<dbReference type="GO" id="GO:0008380">
    <property type="term" value="P:RNA splicing"/>
    <property type="evidence" value="ECO:0007669"/>
    <property type="project" value="UniProtKB-KW"/>
</dbReference>
<feature type="compositionally biased region" description="Basic and acidic residues" evidence="8">
    <location>
        <begin position="19"/>
        <end position="109"/>
    </location>
</feature>
<evidence type="ECO:0000313" key="10">
    <source>
        <dbReference type="EMBL" id="KZF21382.1"/>
    </source>
</evidence>
<sequence length="233" mass="27176">MAEPPSKRSRRTDSTAMWDRNDSGPKRDRDLSSRDRDRDERDNVRDRRYRSRSRDRYERRRERSASRERYGGRGRDAPSNRDVRTRDRSLSRERLRSRRDEPARGDSHRNRSRSPRRRDGRARSRSPRQQPVQRPRDGVKVDGRRGGAKSGPSAATKQAPDADRVNLQDVDINADQDSVEAQMKAVMGFGGFKTTKNTKVPGNDIYMVRKEKKTEYRQYMNRVGGFNRPLSPS</sequence>
<comment type="similarity">
    <text evidence="3">Belongs to the SNUT3 family.</text>
</comment>
<dbReference type="STRING" id="1328760.A0A165FU28"/>
<name>A0A165FU28_XYLHT</name>
<dbReference type="OrthoDB" id="21368at2759"/>
<dbReference type="PANTHER" id="PTHR31077:SF1">
    <property type="entry name" value="U4_U6.U5 SMALL NUCLEAR RIBONUCLEOPROTEIN 27 KDA PROTEIN"/>
    <property type="match status" value="1"/>
</dbReference>
<gene>
    <name evidence="10" type="ORF">L228DRAFT_249192</name>
</gene>
<feature type="domain" description="U4/U6.U5 small nuclear ribonucleoprotein 27kDa protein" evidence="9">
    <location>
        <begin position="180"/>
        <end position="232"/>
    </location>
</feature>
<dbReference type="EMBL" id="KV407461">
    <property type="protein sequence ID" value="KZF21382.1"/>
    <property type="molecule type" value="Genomic_DNA"/>
</dbReference>
<feature type="compositionally biased region" description="Basic and acidic residues" evidence="8">
    <location>
        <begin position="134"/>
        <end position="145"/>
    </location>
</feature>
<comment type="function">
    <text evidence="1">May play a role in mRNA splicing.</text>
</comment>
<evidence type="ECO:0000256" key="3">
    <source>
        <dbReference type="ARBA" id="ARBA00008218"/>
    </source>
</evidence>
<dbReference type="GO" id="GO:0006397">
    <property type="term" value="P:mRNA processing"/>
    <property type="evidence" value="ECO:0007669"/>
    <property type="project" value="UniProtKB-KW"/>
</dbReference>
<evidence type="ECO:0000256" key="5">
    <source>
        <dbReference type="ARBA" id="ARBA00022664"/>
    </source>
</evidence>
<proteinExistence type="inferred from homology"/>
<evidence type="ECO:0000259" key="9">
    <source>
        <dbReference type="Pfam" id="PF08648"/>
    </source>
</evidence>
<evidence type="ECO:0000256" key="7">
    <source>
        <dbReference type="ARBA" id="ARBA00023242"/>
    </source>
</evidence>
<dbReference type="GeneID" id="28898171"/>
<evidence type="ECO:0000256" key="8">
    <source>
        <dbReference type="SAM" id="MobiDB-lite"/>
    </source>
</evidence>
<keyword evidence="6" id="KW-0508">mRNA splicing</keyword>
<dbReference type="OMA" id="VDSSTMW"/>
<evidence type="ECO:0000256" key="1">
    <source>
        <dbReference type="ARBA" id="ARBA00003632"/>
    </source>
</evidence>
<comment type="subcellular location">
    <subcellularLocation>
        <location evidence="2">Nucleus</location>
    </subcellularLocation>
</comment>
<evidence type="ECO:0000313" key="11">
    <source>
        <dbReference type="Proteomes" id="UP000076632"/>
    </source>
</evidence>
<feature type="region of interest" description="Disordered" evidence="8">
    <location>
        <begin position="1"/>
        <end position="167"/>
    </location>
</feature>
<feature type="compositionally biased region" description="Basic residues" evidence="8">
    <location>
        <begin position="110"/>
        <end position="126"/>
    </location>
</feature>
<dbReference type="InParanoid" id="A0A165FU28"/>
<dbReference type="PANTHER" id="PTHR31077">
    <property type="entry name" value="U4/U6.U5 SMALL NUCLEAR RIBONUCLEOPROTEIN 27 KDA PROTEIN"/>
    <property type="match status" value="1"/>
</dbReference>
<keyword evidence="5" id="KW-0507">mRNA processing</keyword>
<protein>
    <submittedName>
        <fullName evidence="10">DUF1777-domain-containing protein</fullName>
    </submittedName>
</protein>
<dbReference type="InterPro" id="IPR013957">
    <property type="entry name" value="SNRNP27"/>
</dbReference>
<evidence type="ECO:0000256" key="6">
    <source>
        <dbReference type="ARBA" id="ARBA00023187"/>
    </source>
</evidence>
<keyword evidence="7" id="KW-0539">Nucleus</keyword>
<keyword evidence="11" id="KW-1185">Reference proteome</keyword>
<reference evidence="10 11" key="1">
    <citation type="journal article" date="2016" name="Fungal Biol.">
        <title>The genome of Xylona heveae provides a window into fungal endophytism.</title>
        <authorList>
            <person name="Gazis R."/>
            <person name="Kuo A."/>
            <person name="Riley R."/>
            <person name="LaButti K."/>
            <person name="Lipzen A."/>
            <person name="Lin J."/>
            <person name="Amirebrahimi M."/>
            <person name="Hesse C.N."/>
            <person name="Spatafora J.W."/>
            <person name="Henrissat B."/>
            <person name="Hainaut M."/>
            <person name="Grigoriev I.V."/>
            <person name="Hibbett D.S."/>
        </authorList>
    </citation>
    <scope>NUCLEOTIDE SEQUENCE [LARGE SCALE GENOMIC DNA]</scope>
    <source>
        <strain evidence="10 11">TC161</strain>
    </source>
</reference>
<dbReference type="Pfam" id="PF08648">
    <property type="entry name" value="SNRNP27"/>
    <property type="match status" value="1"/>
</dbReference>
<dbReference type="Proteomes" id="UP000076632">
    <property type="component" value="Unassembled WGS sequence"/>
</dbReference>
<organism evidence="10 11">
    <name type="scientific">Xylona heveae (strain CBS 132557 / TC161)</name>
    <dbReference type="NCBI Taxonomy" id="1328760"/>
    <lineage>
        <taxon>Eukaryota</taxon>
        <taxon>Fungi</taxon>
        <taxon>Dikarya</taxon>
        <taxon>Ascomycota</taxon>
        <taxon>Pezizomycotina</taxon>
        <taxon>Xylonomycetes</taxon>
        <taxon>Xylonales</taxon>
        <taxon>Xylonaceae</taxon>
        <taxon>Xylona</taxon>
    </lineage>
</organism>
<dbReference type="GO" id="GO:0071011">
    <property type="term" value="C:precatalytic spliceosome"/>
    <property type="evidence" value="ECO:0007669"/>
    <property type="project" value="TreeGrafter"/>
</dbReference>
<dbReference type="AlphaFoldDB" id="A0A165FU28"/>
<evidence type="ECO:0000256" key="2">
    <source>
        <dbReference type="ARBA" id="ARBA00004123"/>
    </source>
</evidence>
<accession>A0A165FU28</accession>
<comment type="subunit">
    <text evidence="4">Part of a tri-snRNP complex.</text>
</comment>
<dbReference type="RefSeq" id="XP_018186937.1">
    <property type="nucleotide sequence ID" value="XM_018333034.1"/>
</dbReference>
<evidence type="ECO:0000256" key="4">
    <source>
        <dbReference type="ARBA" id="ARBA00011825"/>
    </source>
</evidence>